<dbReference type="OMA" id="ACQINEM"/>
<proteinExistence type="predicted"/>
<sequence length="401" mass="45578">MTLACQINEMGTDTEEQLCDFLPEFPFSLQVDETTTSDKNEMAEEFLFIKYLETDTKGQTIFNVLHAYLQEKSIPMTNILTCATDGVASMVGKYRGFTTLLKEQVPNGLTVQRVLHCHNIVAKSKTPPLHEYLNVAVKSIKKKIRGHGLNGKLCQENDKTFEHLLLHTEVHWLSKGNCLACFCELSDSIVEFLEEVDAALGEKVLSSRCDIIQCKAVIHSMNSRLDFYRQSIGRRHFTHFPQLSSLSNINTTKNHNYISLTAQHLHHCLDLLDLDVRIWVVQPFQVDMTECGPAIQERLVDIQSNDEAKAIFHTSGWGSMGAKYAKRNRVCCACCFHSEKYHISTVEVKMRSGRPRKLSERTAHKPVRMANQESKVKLLASQEWWLGLVSAKAALCHWFCS</sequence>
<dbReference type="Proteomes" id="UP000261620">
    <property type="component" value="Unplaced"/>
</dbReference>
<organism evidence="1 2">
    <name type="scientific">Mola mola</name>
    <name type="common">Ocean sunfish</name>
    <name type="synonym">Tetraodon mola</name>
    <dbReference type="NCBI Taxonomy" id="94237"/>
    <lineage>
        <taxon>Eukaryota</taxon>
        <taxon>Metazoa</taxon>
        <taxon>Chordata</taxon>
        <taxon>Craniata</taxon>
        <taxon>Vertebrata</taxon>
        <taxon>Euteleostomi</taxon>
        <taxon>Actinopterygii</taxon>
        <taxon>Neopterygii</taxon>
        <taxon>Teleostei</taxon>
        <taxon>Neoteleostei</taxon>
        <taxon>Acanthomorphata</taxon>
        <taxon>Eupercaria</taxon>
        <taxon>Tetraodontiformes</taxon>
        <taxon>Molidae</taxon>
        <taxon>Mola</taxon>
    </lineage>
</organism>
<keyword evidence="2" id="KW-1185">Reference proteome</keyword>
<evidence type="ECO:0000313" key="1">
    <source>
        <dbReference type="Ensembl" id="ENSMMOP00000015453.1"/>
    </source>
</evidence>
<dbReference type="Ensembl" id="ENSMMOT00000015706.1">
    <property type="protein sequence ID" value="ENSMMOP00000015453.1"/>
    <property type="gene ID" value="ENSMMOG00000011776.1"/>
</dbReference>
<name>A0A3Q3WKI0_MOLML</name>
<dbReference type="PANTHER" id="PTHR45913">
    <property type="entry name" value="EPM2A-INTERACTING PROTEIN 1"/>
    <property type="match status" value="1"/>
</dbReference>
<reference evidence="1" key="1">
    <citation type="submission" date="2025-08" db="UniProtKB">
        <authorList>
            <consortium name="Ensembl"/>
        </authorList>
    </citation>
    <scope>IDENTIFICATION</scope>
</reference>
<accession>A0A3Q3WKI0</accession>
<protein>
    <recommendedName>
        <fullName evidence="3">DUF4371 domain-containing protein</fullName>
    </recommendedName>
</protein>
<dbReference type="PANTHER" id="PTHR45913:SF22">
    <property type="entry name" value="SCAN BOX DOMAIN-CONTAINING PROTEIN"/>
    <property type="match status" value="1"/>
</dbReference>
<dbReference type="AlphaFoldDB" id="A0A3Q3WKI0"/>
<evidence type="ECO:0000313" key="2">
    <source>
        <dbReference type="Proteomes" id="UP000261620"/>
    </source>
</evidence>
<evidence type="ECO:0008006" key="3">
    <source>
        <dbReference type="Google" id="ProtNLM"/>
    </source>
</evidence>
<reference evidence="1" key="2">
    <citation type="submission" date="2025-09" db="UniProtKB">
        <authorList>
            <consortium name="Ensembl"/>
        </authorList>
    </citation>
    <scope>IDENTIFICATION</scope>
</reference>